<feature type="region of interest" description="Disordered" evidence="1">
    <location>
        <begin position="140"/>
        <end position="160"/>
    </location>
</feature>
<proteinExistence type="predicted"/>
<keyword evidence="2" id="KW-0732">Signal</keyword>
<reference evidence="3 4" key="1">
    <citation type="journal article" date="2019" name="Int. J. Syst. Evol. Microbiol.">
        <title>The Global Catalogue of Microorganisms (GCM) 10K type strain sequencing project: providing services to taxonomists for standard genome sequencing and annotation.</title>
        <authorList>
            <consortium name="The Broad Institute Genomics Platform"/>
            <consortium name="The Broad Institute Genome Sequencing Center for Infectious Disease"/>
            <person name="Wu L."/>
            <person name="Ma J."/>
        </authorList>
    </citation>
    <scope>NUCLEOTIDE SEQUENCE [LARGE SCALE GENOMIC DNA]</scope>
    <source>
        <strain evidence="3 4">JCM 11448</strain>
    </source>
</reference>
<evidence type="ECO:0000256" key="1">
    <source>
        <dbReference type="SAM" id="MobiDB-lite"/>
    </source>
</evidence>
<name>A0ABN1XEC8_9ACTN</name>
<keyword evidence="4" id="KW-1185">Reference proteome</keyword>
<feature type="signal peptide" evidence="2">
    <location>
        <begin position="1"/>
        <end position="39"/>
    </location>
</feature>
<protein>
    <submittedName>
        <fullName evidence="3">Uncharacterized protein</fullName>
    </submittedName>
</protein>
<comment type="caution">
    <text evidence="3">The sequence shown here is derived from an EMBL/GenBank/DDBJ whole genome shotgun (WGS) entry which is preliminary data.</text>
</comment>
<gene>
    <name evidence="3" type="ORF">GCM10009579_88560</name>
</gene>
<feature type="chain" id="PRO_5046845158" evidence="2">
    <location>
        <begin position="40"/>
        <end position="160"/>
    </location>
</feature>
<dbReference type="Proteomes" id="UP001500282">
    <property type="component" value="Unassembled WGS sequence"/>
</dbReference>
<accession>A0ABN1XEC8</accession>
<evidence type="ECO:0000313" key="4">
    <source>
        <dbReference type="Proteomes" id="UP001500282"/>
    </source>
</evidence>
<sequence>MKQASKITKLPRRKQIGVGLVTSAATVMLSITATSTAHAEDGPHFTMNTNDDNPGGKVSFWPKGDIVWLNDTQADGKGVELDIWDVTDDPDTYGYGLTNVLGNGTRTGLADYIWNMPEGHCFRFRIRLLNGDGPEVVPGSTDNAQWMNKDGSAEECPGVS</sequence>
<dbReference type="EMBL" id="BAAAIH010000117">
    <property type="protein sequence ID" value="GAA1305071.1"/>
    <property type="molecule type" value="Genomic_DNA"/>
</dbReference>
<evidence type="ECO:0000256" key="2">
    <source>
        <dbReference type="SAM" id="SignalP"/>
    </source>
</evidence>
<organism evidence="3 4">
    <name type="scientific">Streptomyces javensis</name>
    <dbReference type="NCBI Taxonomy" id="114698"/>
    <lineage>
        <taxon>Bacteria</taxon>
        <taxon>Bacillati</taxon>
        <taxon>Actinomycetota</taxon>
        <taxon>Actinomycetes</taxon>
        <taxon>Kitasatosporales</taxon>
        <taxon>Streptomycetaceae</taxon>
        <taxon>Streptomyces</taxon>
        <taxon>Streptomyces violaceusniger group</taxon>
    </lineage>
</organism>
<evidence type="ECO:0000313" key="3">
    <source>
        <dbReference type="EMBL" id="GAA1305071.1"/>
    </source>
</evidence>